<dbReference type="AlphaFoldDB" id="A0A1W2AGN4"/>
<evidence type="ECO:0000313" key="2">
    <source>
        <dbReference type="EMBL" id="SMC59783.1"/>
    </source>
</evidence>
<sequence length="268" mass="31065">MGSQMKNICSDLGAEYQALHDLVSGLNENKWYFKTPFFQWTIFDEVAHIAFFDHEALLAVEDPVRFKARSRKIMEIVVSSDPWPEQFNRMLEPETPDTLLSYWYRTRTRLLEHFGAMKPGDRLPWYGPDMSVRSFATARLMETWAHSQDIFDTLKKKRRDTNRLRHVAHIGVNTFQWSFKLRNLTVPSIGPRVELSSPDGGQWEWGQPDATNRVWGSARDFCLVVTQRRNVADTRLKWQGKHAGQWLAIAQAFAGIPQDGPIPAERVF</sequence>
<dbReference type="EMBL" id="FWXY01000005">
    <property type="protein sequence ID" value="SMC59783.1"/>
    <property type="molecule type" value="Genomic_DNA"/>
</dbReference>
<keyword evidence="3" id="KW-1185">Reference proteome</keyword>
<gene>
    <name evidence="2" type="ORF">SAMN02746065_10565</name>
</gene>
<evidence type="ECO:0000259" key="1">
    <source>
        <dbReference type="Pfam" id="PF11716"/>
    </source>
</evidence>
<dbReference type="Gene3D" id="1.20.120.450">
    <property type="entry name" value="dinb family like domain"/>
    <property type="match status" value="1"/>
</dbReference>
<proteinExistence type="predicted"/>
<dbReference type="Pfam" id="PF11716">
    <property type="entry name" value="MDMPI_N"/>
    <property type="match status" value="1"/>
</dbReference>
<protein>
    <submittedName>
        <fullName evidence="2">TIGR03084 family protein</fullName>
    </submittedName>
</protein>
<accession>A0A1W2AGN4</accession>
<reference evidence="2 3" key="1">
    <citation type="submission" date="2017-04" db="EMBL/GenBank/DDBJ databases">
        <authorList>
            <person name="Afonso C.L."/>
            <person name="Miller P.J."/>
            <person name="Scott M.A."/>
            <person name="Spackman E."/>
            <person name="Goraichik I."/>
            <person name="Dimitrov K.M."/>
            <person name="Suarez D.L."/>
            <person name="Swayne D.E."/>
        </authorList>
    </citation>
    <scope>NUCLEOTIDE SEQUENCE [LARGE SCALE GENOMIC DNA]</scope>
    <source>
        <strain evidence="2 3">DSM 3385</strain>
    </source>
</reference>
<dbReference type="InterPro" id="IPR034660">
    <property type="entry name" value="DinB/YfiT-like"/>
</dbReference>
<dbReference type="SUPFAM" id="SSF109854">
    <property type="entry name" value="DinB/YfiT-like putative metalloenzymes"/>
    <property type="match status" value="1"/>
</dbReference>
<name>A0A1W2AGN4_9BACT</name>
<evidence type="ECO:0000313" key="3">
    <source>
        <dbReference type="Proteomes" id="UP000192418"/>
    </source>
</evidence>
<organism evidence="2 3">
    <name type="scientific">Desulfocicer vacuolatum DSM 3385</name>
    <dbReference type="NCBI Taxonomy" id="1121400"/>
    <lineage>
        <taxon>Bacteria</taxon>
        <taxon>Pseudomonadati</taxon>
        <taxon>Thermodesulfobacteriota</taxon>
        <taxon>Desulfobacteria</taxon>
        <taxon>Desulfobacterales</taxon>
        <taxon>Desulfobacteraceae</taxon>
        <taxon>Desulfocicer</taxon>
    </lineage>
</organism>
<dbReference type="NCBIfam" id="TIGR03084">
    <property type="entry name" value="TIGR03084 family metal-binding protein"/>
    <property type="match status" value="1"/>
</dbReference>
<dbReference type="GO" id="GO:0046872">
    <property type="term" value="F:metal ion binding"/>
    <property type="evidence" value="ECO:0007669"/>
    <property type="project" value="InterPro"/>
</dbReference>
<feature type="domain" description="Mycothiol-dependent maleylpyruvate isomerase metal-binding" evidence="1">
    <location>
        <begin position="13"/>
        <end position="150"/>
    </location>
</feature>
<dbReference type="InterPro" id="IPR017518">
    <property type="entry name" value="CHP03084"/>
</dbReference>
<dbReference type="STRING" id="1121400.SAMN02746065_10565"/>
<dbReference type="NCBIfam" id="TIGR03083">
    <property type="entry name" value="maleylpyruvate isomerase family mycothiol-dependent enzyme"/>
    <property type="match status" value="1"/>
</dbReference>
<dbReference type="Proteomes" id="UP000192418">
    <property type="component" value="Unassembled WGS sequence"/>
</dbReference>
<dbReference type="InterPro" id="IPR024344">
    <property type="entry name" value="MDMPI_metal-binding"/>
</dbReference>
<dbReference type="InterPro" id="IPR017517">
    <property type="entry name" value="Maleyloyr_isom"/>
</dbReference>